<evidence type="ECO:0000313" key="3">
    <source>
        <dbReference type="Proteomes" id="UP000606786"/>
    </source>
</evidence>
<evidence type="ECO:0000256" key="1">
    <source>
        <dbReference type="SAM" id="MobiDB-lite"/>
    </source>
</evidence>
<feature type="region of interest" description="Disordered" evidence="1">
    <location>
        <begin position="16"/>
        <end position="36"/>
    </location>
</feature>
<dbReference type="EMBL" id="CAJHJT010000012">
    <property type="protein sequence ID" value="CAD6998149.1"/>
    <property type="molecule type" value="Genomic_DNA"/>
</dbReference>
<sequence>MSGVKPQMKLYIHTVRGDNNNIKSNNTTTTTGQHHAQSGHILQASAHNDSEECQHKIQKQTHKEPLWAFTLPRTHTSTQAMHIGQGTHGINTVMLPHAAFPRVKCVPLQRGRHGVCVVMRGGRRRVESGSVLLAFTFALRCTLRIFRQ</sequence>
<keyword evidence="3" id="KW-1185">Reference proteome</keyword>
<reference evidence="2" key="1">
    <citation type="submission" date="2020-11" db="EMBL/GenBank/DDBJ databases">
        <authorList>
            <person name="Whitehead M."/>
        </authorList>
    </citation>
    <scope>NUCLEOTIDE SEQUENCE</scope>
    <source>
        <strain evidence="2">EGII</strain>
    </source>
</reference>
<dbReference type="AlphaFoldDB" id="A0A811UGR7"/>
<accession>A0A811UGR7</accession>
<comment type="caution">
    <text evidence="2">The sequence shown here is derived from an EMBL/GenBank/DDBJ whole genome shotgun (WGS) entry which is preliminary data.</text>
</comment>
<proteinExistence type="predicted"/>
<evidence type="ECO:0000313" key="2">
    <source>
        <dbReference type="EMBL" id="CAD6998149.1"/>
    </source>
</evidence>
<organism evidence="2 3">
    <name type="scientific">Ceratitis capitata</name>
    <name type="common">Mediterranean fruit fly</name>
    <name type="synonym">Tephritis capitata</name>
    <dbReference type="NCBI Taxonomy" id="7213"/>
    <lineage>
        <taxon>Eukaryota</taxon>
        <taxon>Metazoa</taxon>
        <taxon>Ecdysozoa</taxon>
        <taxon>Arthropoda</taxon>
        <taxon>Hexapoda</taxon>
        <taxon>Insecta</taxon>
        <taxon>Pterygota</taxon>
        <taxon>Neoptera</taxon>
        <taxon>Endopterygota</taxon>
        <taxon>Diptera</taxon>
        <taxon>Brachycera</taxon>
        <taxon>Muscomorpha</taxon>
        <taxon>Tephritoidea</taxon>
        <taxon>Tephritidae</taxon>
        <taxon>Ceratitis</taxon>
        <taxon>Ceratitis</taxon>
    </lineage>
</organism>
<gene>
    <name evidence="2" type="ORF">CCAP1982_LOCUS6760</name>
</gene>
<dbReference type="Proteomes" id="UP000606786">
    <property type="component" value="Unassembled WGS sequence"/>
</dbReference>
<name>A0A811UGR7_CERCA</name>
<feature type="compositionally biased region" description="Low complexity" evidence="1">
    <location>
        <begin position="19"/>
        <end position="31"/>
    </location>
</feature>
<protein>
    <submittedName>
        <fullName evidence="2">(Mediterranean fruit fly) hypothetical protein</fullName>
    </submittedName>
</protein>